<dbReference type="OrthoDB" id="1933876at2759"/>
<protein>
    <recommendedName>
        <fullName evidence="6">S-protein homolog</fullName>
    </recommendedName>
</protein>
<evidence type="ECO:0000256" key="1">
    <source>
        <dbReference type="ARBA" id="ARBA00004613"/>
    </source>
</evidence>
<evidence type="ECO:0000313" key="8">
    <source>
        <dbReference type="Proteomes" id="UP000245207"/>
    </source>
</evidence>
<evidence type="ECO:0000256" key="4">
    <source>
        <dbReference type="ARBA" id="ARBA00022525"/>
    </source>
</evidence>
<dbReference type="EMBL" id="PKPP01009881">
    <property type="protein sequence ID" value="PWA47279.1"/>
    <property type="molecule type" value="Genomic_DNA"/>
</dbReference>
<organism evidence="7 8">
    <name type="scientific">Artemisia annua</name>
    <name type="common">Sweet wormwood</name>
    <dbReference type="NCBI Taxonomy" id="35608"/>
    <lineage>
        <taxon>Eukaryota</taxon>
        <taxon>Viridiplantae</taxon>
        <taxon>Streptophyta</taxon>
        <taxon>Embryophyta</taxon>
        <taxon>Tracheophyta</taxon>
        <taxon>Spermatophyta</taxon>
        <taxon>Magnoliopsida</taxon>
        <taxon>eudicotyledons</taxon>
        <taxon>Gunneridae</taxon>
        <taxon>Pentapetalae</taxon>
        <taxon>asterids</taxon>
        <taxon>campanulids</taxon>
        <taxon>Asterales</taxon>
        <taxon>Asteraceae</taxon>
        <taxon>Asteroideae</taxon>
        <taxon>Anthemideae</taxon>
        <taxon>Artemisiinae</taxon>
        <taxon>Artemisia</taxon>
    </lineage>
</organism>
<comment type="subcellular location">
    <subcellularLocation>
        <location evidence="1 6">Secreted</location>
    </subcellularLocation>
</comment>
<dbReference type="Proteomes" id="UP000245207">
    <property type="component" value="Unassembled WGS sequence"/>
</dbReference>
<evidence type="ECO:0000256" key="6">
    <source>
        <dbReference type="RuleBase" id="RU367044"/>
    </source>
</evidence>
<evidence type="ECO:0000256" key="2">
    <source>
        <dbReference type="ARBA" id="ARBA00005581"/>
    </source>
</evidence>
<keyword evidence="5 6" id="KW-0732">Signal</keyword>
<dbReference type="GO" id="GO:0060320">
    <property type="term" value="P:rejection of self pollen"/>
    <property type="evidence" value="ECO:0007669"/>
    <property type="project" value="UniProtKB-KW"/>
</dbReference>
<feature type="chain" id="PRO_5025083672" description="S-protein homolog" evidence="6">
    <location>
        <begin position="18"/>
        <end position="144"/>
    </location>
</feature>
<feature type="signal peptide" evidence="6">
    <location>
        <begin position="1"/>
        <end position="17"/>
    </location>
</feature>
<keyword evidence="8" id="KW-1185">Reference proteome</keyword>
<dbReference type="PANTHER" id="PTHR31232">
    <property type="match status" value="1"/>
</dbReference>
<dbReference type="GO" id="GO:0005576">
    <property type="term" value="C:extracellular region"/>
    <property type="evidence" value="ECO:0007669"/>
    <property type="project" value="UniProtKB-SubCell"/>
</dbReference>
<evidence type="ECO:0000256" key="5">
    <source>
        <dbReference type="ARBA" id="ARBA00022729"/>
    </source>
</evidence>
<gene>
    <name evidence="7" type="ORF">CTI12_AA501120</name>
</gene>
<name>A0A2U1LE45_ARTAN</name>
<keyword evidence="4 6" id="KW-0964">Secreted</keyword>
<accession>A0A2U1LE45</accession>
<dbReference type="AlphaFoldDB" id="A0A2U1LE45"/>
<reference evidence="7 8" key="1">
    <citation type="journal article" date="2018" name="Mol. Plant">
        <title>The genome of Artemisia annua provides insight into the evolution of Asteraceae family and artemisinin biosynthesis.</title>
        <authorList>
            <person name="Shen Q."/>
            <person name="Zhang L."/>
            <person name="Liao Z."/>
            <person name="Wang S."/>
            <person name="Yan T."/>
            <person name="Shi P."/>
            <person name="Liu M."/>
            <person name="Fu X."/>
            <person name="Pan Q."/>
            <person name="Wang Y."/>
            <person name="Lv Z."/>
            <person name="Lu X."/>
            <person name="Zhang F."/>
            <person name="Jiang W."/>
            <person name="Ma Y."/>
            <person name="Chen M."/>
            <person name="Hao X."/>
            <person name="Li L."/>
            <person name="Tang Y."/>
            <person name="Lv G."/>
            <person name="Zhou Y."/>
            <person name="Sun X."/>
            <person name="Brodelius P.E."/>
            <person name="Rose J.K.C."/>
            <person name="Tang K."/>
        </authorList>
    </citation>
    <scope>NUCLEOTIDE SEQUENCE [LARGE SCALE GENOMIC DNA]</scope>
    <source>
        <strain evidence="8">cv. Huhao1</strain>
        <tissue evidence="7">Leaf</tissue>
    </source>
</reference>
<comment type="caution">
    <text evidence="7">The sequence shown here is derived from an EMBL/GenBank/DDBJ whole genome shotgun (WGS) entry which is preliminary data.</text>
</comment>
<evidence type="ECO:0000256" key="3">
    <source>
        <dbReference type="ARBA" id="ARBA00022471"/>
    </source>
</evidence>
<proteinExistence type="inferred from homology"/>
<evidence type="ECO:0000313" key="7">
    <source>
        <dbReference type="EMBL" id="PWA47279.1"/>
    </source>
</evidence>
<dbReference type="InterPro" id="IPR010264">
    <property type="entry name" value="Self-incomp_S1"/>
</dbReference>
<sequence>MKTLNFLFLCLILTTNASSIAKTCRSSHWTVYIYNLMNEPFSVHVKSRDDDLGDHTLGVNENENWRFCENIWGTTMFWADIFCNDNRNGTWHVWDHSTGLKYGSGSLDDGQRILVWLVKEDGIYVGNSLPPFPVDGWTRLYHWP</sequence>
<comment type="similarity">
    <text evidence="2 6">Belongs to the plant self-incompatibility (S1) protein family.</text>
</comment>
<dbReference type="PANTHER" id="PTHR31232:SF172">
    <property type="entry name" value="S-PROTEIN HOMOLOG"/>
    <property type="match status" value="1"/>
</dbReference>
<keyword evidence="3 6" id="KW-0713">Self-incompatibility</keyword>
<dbReference type="Pfam" id="PF05938">
    <property type="entry name" value="Self-incomp_S1"/>
    <property type="match status" value="1"/>
</dbReference>